<evidence type="ECO:0000313" key="7">
    <source>
        <dbReference type="EMBL" id="GAA1855578.1"/>
    </source>
</evidence>
<evidence type="ECO:0000256" key="4">
    <source>
        <dbReference type="ARBA" id="ARBA00023033"/>
    </source>
</evidence>
<dbReference type="InterPro" id="IPR051260">
    <property type="entry name" value="Diverse_substr_monoxygenases"/>
</dbReference>
<keyword evidence="1" id="KW-0285">Flavoprotein</keyword>
<feature type="domain" description="Luciferase-like" evidence="6">
    <location>
        <begin position="26"/>
        <end position="383"/>
    </location>
</feature>
<evidence type="ECO:0000256" key="1">
    <source>
        <dbReference type="ARBA" id="ARBA00022630"/>
    </source>
</evidence>
<comment type="similarity">
    <text evidence="5">Belongs to the NtaA/SnaA/DszA monooxygenase family.</text>
</comment>
<evidence type="ECO:0000313" key="8">
    <source>
        <dbReference type="Proteomes" id="UP001500449"/>
    </source>
</evidence>
<organism evidence="7 8">
    <name type="scientific">Pseudonocardia ailaonensis</name>
    <dbReference type="NCBI Taxonomy" id="367279"/>
    <lineage>
        <taxon>Bacteria</taxon>
        <taxon>Bacillati</taxon>
        <taxon>Actinomycetota</taxon>
        <taxon>Actinomycetes</taxon>
        <taxon>Pseudonocardiales</taxon>
        <taxon>Pseudonocardiaceae</taxon>
        <taxon>Pseudonocardia</taxon>
    </lineage>
</organism>
<dbReference type="Gene3D" id="3.20.20.30">
    <property type="entry name" value="Luciferase-like domain"/>
    <property type="match status" value="1"/>
</dbReference>
<protein>
    <submittedName>
        <fullName evidence="7">LLM class flavin-dependent oxidoreductase</fullName>
    </submittedName>
</protein>
<evidence type="ECO:0000256" key="2">
    <source>
        <dbReference type="ARBA" id="ARBA00022643"/>
    </source>
</evidence>
<reference evidence="7 8" key="1">
    <citation type="journal article" date="2019" name="Int. J. Syst. Evol. Microbiol.">
        <title>The Global Catalogue of Microorganisms (GCM) 10K type strain sequencing project: providing services to taxonomists for standard genome sequencing and annotation.</title>
        <authorList>
            <consortium name="The Broad Institute Genomics Platform"/>
            <consortium name="The Broad Institute Genome Sequencing Center for Infectious Disease"/>
            <person name="Wu L."/>
            <person name="Ma J."/>
        </authorList>
    </citation>
    <scope>NUCLEOTIDE SEQUENCE [LARGE SCALE GENOMIC DNA]</scope>
    <source>
        <strain evidence="7 8">JCM 16009</strain>
    </source>
</reference>
<dbReference type="InterPro" id="IPR016215">
    <property type="entry name" value="NTA_MOA"/>
</dbReference>
<keyword evidence="3" id="KW-0560">Oxidoreductase</keyword>
<accession>A0ABN2NA20</accession>
<dbReference type="Proteomes" id="UP001500449">
    <property type="component" value="Unassembled WGS sequence"/>
</dbReference>
<comment type="caution">
    <text evidence="7">The sequence shown here is derived from an EMBL/GenBank/DDBJ whole genome shotgun (WGS) entry which is preliminary data.</text>
</comment>
<dbReference type="RefSeq" id="WP_344418909.1">
    <property type="nucleotide sequence ID" value="NZ_BAAAQK010000012.1"/>
</dbReference>
<dbReference type="EMBL" id="BAAAQK010000012">
    <property type="protein sequence ID" value="GAA1855578.1"/>
    <property type="molecule type" value="Genomic_DNA"/>
</dbReference>
<keyword evidence="2" id="KW-0288">FMN</keyword>
<dbReference type="InterPro" id="IPR036661">
    <property type="entry name" value="Luciferase-like_sf"/>
</dbReference>
<dbReference type="PANTHER" id="PTHR30011:SF16">
    <property type="entry name" value="C2H2 FINGER DOMAIN TRANSCRIPTION FACTOR (EUROFUNG)-RELATED"/>
    <property type="match status" value="1"/>
</dbReference>
<keyword evidence="8" id="KW-1185">Reference proteome</keyword>
<dbReference type="CDD" id="cd01095">
    <property type="entry name" value="Nitrilotriacetate_monoxgenase"/>
    <property type="match status" value="1"/>
</dbReference>
<dbReference type="SUPFAM" id="SSF51679">
    <property type="entry name" value="Bacterial luciferase-like"/>
    <property type="match status" value="1"/>
</dbReference>
<dbReference type="PANTHER" id="PTHR30011">
    <property type="entry name" value="ALKANESULFONATE MONOOXYGENASE-RELATED"/>
    <property type="match status" value="1"/>
</dbReference>
<name>A0ABN2NA20_9PSEU</name>
<sequence>MSRQLKLGAVLMGVGGPGDHDTWRHPEIPGDASVDIRWYAERARQAEAALFDLVFIVDSQFITPDSPPHYLNRLEPLTLLSALAVSTTNIGLVGTLTTSYNSPFNLARRLGSLDLISGGRAGWNVVATGDGGTAANYSRDEHFDYAARYGRALESVRVCQGLWDSYEDDAFPRDVATGRFVDPDKQHRLDHVGEHFSVRGPLNISRSKQGRPVIFQAGDSEEGRDLGASVGEGIFTHAPTVEAGVAFARDIKDRARAKGRNENEIVIMPGVTPWIADTDAEARAAEEHFRNGRDFAKNLAQFGRPFGWHDFGRYDLDAPFPDLGDLGKDSFRTQAERIKQVARDERLTLRQTVQRFTAATPAPFVGTPRTVADRIQEWFEAGALDGLNIHITVPSVFARFTDEVLPILRERGVVRDRYEADTLRGNLGLPIPENVHTAARRRTPVPA</sequence>
<evidence type="ECO:0000256" key="3">
    <source>
        <dbReference type="ARBA" id="ARBA00023002"/>
    </source>
</evidence>
<proteinExistence type="inferred from homology"/>
<evidence type="ECO:0000259" key="6">
    <source>
        <dbReference type="Pfam" id="PF00296"/>
    </source>
</evidence>
<evidence type="ECO:0000256" key="5">
    <source>
        <dbReference type="ARBA" id="ARBA00033748"/>
    </source>
</evidence>
<dbReference type="NCBIfam" id="TIGR03860">
    <property type="entry name" value="FMN_nitrolo"/>
    <property type="match status" value="1"/>
</dbReference>
<dbReference type="InterPro" id="IPR011251">
    <property type="entry name" value="Luciferase-like_dom"/>
</dbReference>
<dbReference type="PIRSF" id="PIRSF000337">
    <property type="entry name" value="NTA_MOA"/>
    <property type="match status" value="1"/>
</dbReference>
<dbReference type="Pfam" id="PF00296">
    <property type="entry name" value="Bac_luciferase"/>
    <property type="match status" value="1"/>
</dbReference>
<keyword evidence="4" id="KW-0503">Monooxygenase</keyword>
<gene>
    <name evidence="7" type="ORF">GCM10009836_39610</name>
</gene>